<protein>
    <recommendedName>
        <fullName evidence="6">NADH:flavin oxidoreductase/NADH oxidase N-terminal domain-containing protein</fullName>
    </recommendedName>
</protein>
<sequence>MAENKIKGTSLFSPYKMGKFSLSHRSVHPPPTLVLTAGLSQLRASVSDIFVTESREVVLAPMTRCRALFGIPGDALVEYYTQRSTPGGLVITEGTLISPTAPGWVISCSELLCFLFIFQHTHTLCGCCQMRLVIFHME</sequence>
<dbReference type="AlphaFoldDB" id="A0AAD6NW74"/>
<dbReference type="InterPro" id="IPR045247">
    <property type="entry name" value="Oye-like"/>
</dbReference>
<evidence type="ECO:0000256" key="1">
    <source>
        <dbReference type="ARBA" id="ARBA00022630"/>
    </source>
</evidence>
<dbReference type="PANTHER" id="PTHR22893">
    <property type="entry name" value="NADH OXIDOREDUCTASE-RELATED"/>
    <property type="match status" value="1"/>
</dbReference>
<keyword evidence="5" id="KW-1185">Reference proteome</keyword>
<proteinExistence type="predicted"/>
<keyword evidence="2" id="KW-0288">FMN</keyword>
<name>A0AAD6NW74_9ROSI</name>
<dbReference type="GO" id="GO:0031408">
    <property type="term" value="P:oxylipin biosynthetic process"/>
    <property type="evidence" value="ECO:0007669"/>
    <property type="project" value="TreeGrafter"/>
</dbReference>
<organism evidence="4 5">
    <name type="scientific">Salix udensis</name>
    <dbReference type="NCBI Taxonomy" id="889485"/>
    <lineage>
        <taxon>Eukaryota</taxon>
        <taxon>Viridiplantae</taxon>
        <taxon>Streptophyta</taxon>
        <taxon>Embryophyta</taxon>
        <taxon>Tracheophyta</taxon>
        <taxon>Spermatophyta</taxon>
        <taxon>Magnoliopsida</taxon>
        <taxon>eudicotyledons</taxon>
        <taxon>Gunneridae</taxon>
        <taxon>Pentapetalae</taxon>
        <taxon>rosids</taxon>
        <taxon>fabids</taxon>
        <taxon>Malpighiales</taxon>
        <taxon>Salicaceae</taxon>
        <taxon>Saliceae</taxon>
        <taxon>Salix</taxon>
    </lineage>
</organism>
<evidence type="ECO:0000313" key="4">
    <source>
        <dbReference type="EMBL" id="KAJ6407260.1"/>
    </source>
</evidence>
<dbReference type="GO" id="GO:0016629">
    <property type="term" value="F:12-oxophytodienoate reductase activity"/>
    <property type="evidence" value="ECO:0007669"/>
    <property type="project" value="TreeGrafter"/>
</dbReference>
<gene>
    <name evidence="4" type="ORF">OIU84_010715</name>
</gene>
<dbReference type="GO" id="GO:0010181">
    <property type="term" value="F:FMN binding"/>
    <property type="evidence" value="ECO:0007669"/>
    <property type="project" value="InterPro"/>
</dbReference>
<evidence type="ECO:0000313" key="5">
    <source>
        <dbReference type="Proteomes" id="UP001162972"/>
    </source>
</evidence>
<keyword evidence="3" id="KW-0521">NADP</keyword>
<dbReference type="SUPFAM" id="SSF51395">
    <property type="entry name" value="FMN-linked oxidoreductases"/>
    <property type="match status" value="1"/>
</dbReference>
<evidence type="ECO:0008006" key="6">
    <source>
        <dbReference type="Google" id="ProtNLM"/>
    </source>
</evidence>
<dbReference type="EMBL" id="JAPFFJ010000016">
    <property type="protein sequence ID" value="KAJ6407260.1"/>
    <property type="molecule type" value="Genomic_DNA"/>
</dbReference>
<evidence type="ECO:0000256" key="3">
    <source>
        <dbReference type="ARBA" id="ARBA00022857"/>
    </source>
</evidence>
<dbReference type="PANTHER" id="PTHR22893:SF112">
    <property type="entry name" value="12-OXOPHYTODIENOATE REDUCTASE 3"/>
    <property type="match status" value="1"/>
</dbReference>
<dbReference type="InterPro" id="IPR013785">
    <property type="entry name" value="Aldolase_TIM"/>
</dbReference>
<keyword evidence="1" id="KW-0285">Flavoprotein</keyword>
<reference evidence="4 5" key="1">
    <citation type="journal article" date="2023" name="Int. J. Mol. Sci.">
        <title>De Novo Assembly and Annotation of 11 Diverse Shrub Willow (Salix) Genomes Reveals Novel Gene Organization in Sex-Linked Regions.</title>
        <authorList>
            <person name="Hyden B."/>
            <person name="Feng K."/>
            <person name="Yates T.B."/>
            <person name="Jawdy S."/>
            <person name="Cereghino C."/>
            <person name="Smart L.B."/>
            <person name="Muchero W."/>
        </authorList>
    </citation>
    <scope>NUCLEOTIDE SEQUENCE [LARGE SCALE GENOMIC DNA]</scope>
    <source>
        <tissue evidence="4">Shoot tip</tissue>
    </source>
</reference>
<dbReference type="Gene3D" id="3.20.20.70">
    <property type="entry name" value="Aldolase class I"/>
    <property type="match status" value="1"/>
</dbReference>
<dbReference type="GO" id="GO:0005777">
    <property type="term" value="C:peroxisome"/>
    <property type="evidence" value="ECO:0007669"/>
    <property type="project" value="TreeGrafter"/>
</dbReference>
<accession>A0AAD6NW74</accession>
<dbReference type="Proteomes" id="UP001162972">
    <property type="component" value="Chromosome 6"/>
</dbReference>
<evidence type="ECO:0000256" key="2">
    <source>
        <dbReference type="ARBA" id="ARBA00022643"/>
    </source>
</evidence>
<dbReference type="GO" id="GO:0009695">
    <property type="term" value="P:jasmonic acid biosynthetic process"/>
    <property type="evidence" value="ECO:0007669"/>
    <property type="project" value="TreeGrafter"/>
</dbReference>
<comment type="caution">
    <text evidence="4">The sequence shown here is derived from an EMBL/GenBank/DDBJ whole genome shotgun (WGS) entry which is preliminary data.</text>
</comment>